<protein>
    <submittedName>
        <fullName evidence="1">Uncharacterized protein</fullName>
    </submittedName>
</protein>
<organism evidence="1">
    <name type="scientific">Lepeophtheirus salmonis</name>
    <name type="common">Salmon louse</name>
    <name type="synonym">Caligus salmonis</name>
    <dbReference type="NCBI Taxonomy" id="72036"/>
    <lineage>
        <taxon>Eukaryota</taxon>
        <taxon>Metazoa</taxon>
        <taxon>Ecdysozoa</taxon>
        <taxon>Arthropoda</taxon>
        <taxon>Crustacea</taxon>
        <taxon>Multicrustacea</taxon>
        <taxon>Hexanauplia</taxon>
        <taxon>Copepoda</taxon>
        <taxon>Siphonostomatoida</taxon>
        <taxon>Caligidae</taxon>
        <taxon>Lepeophtheirus</taxon>
    </lineage>
</organism>
<dbReference type="EMBL" id="HACA01021834">
    <property type="protein sequence ID" value="CDW39195.1"/>
    <property type="molecule type" value="Transcribed_RNA"/>
</dbReference>
<reference evidence="1" key="1">
    <citation type="submission" date="2014-05" db="EMBL/GenBank/DDBJ databases">
        <authorList>
            <person name="Chronopoulou M."/>
        </authorList>
    </citation>
    <scope>NUCLEOTIDE SEQUENCE</scope>
    <source>
        <tissue evidence="1">Whole organism</tissue>
    </source>
</reference>
<dbReference type="AlphaFoldDB" id="A0A0K2UM85"/>
<name>A0A0K2UM85_LEPSM</name>
<sequence length="44" mass="5345">MAFPTSQSSFHTLFLFLRTFGWEPERSLRRTLIDLKRLAWVEFL</sequence>
<proteinExistence type="predicted"/>
<evidence type="ECO:0000313" key="1">
    <source>
        <dbReference type="EMBL" id="CDW39195.1"/>
    </source>
</evidence>
<accession>A0A0K2UM85</accession>